<feature type="domain" description="TonB-dependent receptor-like beta-barrel" evidence="12">
    <location>
        <begin position="294"/>
        <end position="783"/>
    </location>
</feature>
<evidence type="ECO:0000256" key="9">
    <source>
        <dbReference type="ARBA" id="ARBA00023237"/>
    </source>
</evidence>
<sequence>MHRPLFRMNKNNKSYTYSFLLQIFCMFCLMALLTPTRLNAQQIRGNFKGTVQDEFGKTISGATLVLQPDGHTVQTDEKGVFSFKNIIAGNYQLRVSLIGKAGFNATVRIYPSETTEIEIKLTGKEHNLDEVKVSSKQTDPDNLIDIERSAMPVTVISRRQIEMMGSRRLDEVLKEQTGIAIVNNIGGGSRSVGLQMQGFGSEYVMILIDGQPMMGRNSGNFDLSRISVNNIEKIEIIKGASSCLFGSEALGGAINIVTRHGAVQPQGMASLRYGSLNILDAVLEGETPFASQRGSVNLSANYYRTDGFNTDPTYLSGGTTAPPYNDFSLQGRARYRSSESATLGVSGRYSVRKSYMEQIYSGGKATNTSGDTQNITDLNLSATFDQNFDNGLRSMSRYYLTSYRSKMNVVWQQSGAEASSEAFNQILHRFEQQFAYAAGNTLKFTGGLGASLEKMDNRDFSVPGGLWSSFGYLQSDWQALKQLEITGGLRYDHHNRFGGKLNPSLGLQYHVTSELTLKMALGSGFKTPDYRQRYQVFMNPVANYLVVGTELLRETLNQMKDAGQISEIREYLVNQLDRNLEAERSLSFNGGFTYTPAKKIKLDINGFYHNISNQINSIRVATGTEVRDIYTYQNLPESFNTGLESTITFNPGTQFEISAGYQYLVSKDKGVMDSIRLGKGAYSRVLDFKTGMDRPSKLSDYFGIENRSRHMANIRMSYRYPLWDLTASVRLNYRGKYVFDDLNNNRFADPYDTFVSGYFLLNAALEKKMMNQHISIQLTADNVMDYTDRLMPGQSGRLLLLGLSYRFYKD</sequence>
<dbReference type="AlphaFoldDB" id="A0A4R6SUY1"/>
<dbReference type="Gene3D" id="2.170.130.10">
    <property type="entry name" value="TonB-dependent receptor, plug domain"/>
    <property type="match status" value="1"/>
</dbReference>
<evidence type="ECO:0000313" key="14">
    <source>
        <dbReference type="EMBL" id="TDQ08249.1"/>
    </source>
</evidence>
<evidence type="ECO:0000313" key="15">
    <source>
        <dbReference type="Proteomes" id="UP000295620"/>
    </source>
</evidence>
<dbReference type="Pfam" id="PF13715">
    <property type="entry name" value="CarbopepD_reg_2"/>
    <property type="match status" value="1"/>
</dbReference>
<dbReference type="InterPro" id="IPR012910">
    <property type="entry name" value="Plug_dom"/>
</dbReference>
<keyword evidence="2 10" id="KW-0813">Transport</keyword>
<keyword evidence="15" id="KW-1185">Reference proteome</keyword>
<dbReference type="Pfam" id="PF07715">
    <property type="entry name" value="Plug"/>
    <property type="match status" value="1"/>
</dbReference>
<keyword evidence="8 14" id="KW-0675">Receptor</keyword>
<dbReference type="SUPFAM" id="SSF56935">
    <property type="entry name" value="Porins"/>
    <property type="match status" value="1"/>
</dbReference>
<feature type="domain" description="TonB-dependent receptor plug" evidence="13">
    <location>
        <begin position="147"/>
        <end position="253"/>
    </location>
</feature>
<evidence type="ECO:0000259" key="12">
    <source>
        <dbReference type="Pfam" id="PF00593"/>
    </source>
</evidence>
<dbReference type="SUPFAM" id="SSF49464">
    <property type="entry name" value="Carboxypeptidase regulatory domain-like"/>
    <property type="match status" value="1"/>
</dbReference>
<dbReference type="PROSITE" id="PS52016">
    <property type="entry name" value="TONB_DEPENDENT_REC_3"/>
    <property type="match status" value="1"/>
</dbReference>
<evidence type="ECO:0000256" key="7">
    <source>
        <dbReference type="ARBA" id="ARBA00023136"/>
    </source>
</evidence>
<dbReference type="Pfam" id="PF00593">
    <property type="entry name" value="TonB_dep_Rec_b-barrel"/>
    <property type="match status" value="1"/>
</dbReference>
<comment type="caution">
    <text evidence="14">The sequence shown here is derived from an EMBL/GenBank/DDBJ whole genome shotgun (WGS) entry which is preliminary data.</text>
</comment>
<keyword evidence="9 10" id="KW-0998">Cell outer membrane</keyword>
<name>A0A4R6SUY1_9SPHI</name>
<dbReference type="InterPro" id="IPR008969">
    <property type="entry name" value="CarboxyPept-like_regulatory"/>
</dbReference>
<evidence type="ECO:0000256" key="6">
    <source>
        <dbReference type="ARBA" id="ARBA00023077"/>
    </source>
</evidence>
<keyword evidence="3 10" id="KW-1134">Transmembrane beta strand</keyword>
<dbReference type="Gene3D" id="2.60.40.1120">
    <property type="entry name" value="Carboxypeptidase-like, regulatory domain"/>
    <property type="match status" value="1"/>
</dbReference>
<evidence type="ECO:0000256" key="2">
    <source>
        <dbReference type="ARBA" id="ARBA00022448"/>
    </source>
</evidence>
<evidence type="ECO:0000256" key="8">
    <source>
        <dbReference type="ARBA" id="ARBA00023170"/>
    </source>
</evidence>
<evidence type="ECO:0000256" key="1">
    <source>
        <dbReference type="ARBA" id="ARBA00004571"/>
    </source>
</evidence>
<evidence type="ECO:0000259" key="13">
    <source>
        <dbReference type="Pfam" id="PF07715"/>
    </source>
</evidence>
<dbReference type="CDD" id="cd01347">
    <property type="entry name" value="ligand_gated_channel"/>
    <property type="match status" value="1"/>
</dbReference>
<reference evidence="14 15" key="1">
    <citation type="submission" date="2019-03" db="EMBL/GenBank/DDBJ databases">
        <title>Genomic Encyclopedia of Archaeal and Bacterial Type Strains, Phase II (KMG-II): from individual species to whole genera.</title>
        <authorList>
            <person name="Goeker M."/>
        </authorList>
    </citation>
    <scope>NUCLEOTIDE SEQUENCE [LARGE SCALE GENOMIC DNA]</scope>
    <source>
        <strain evidence="14 15">DSM 19035</strain>
    </source>
</reference>
<dbReference type="InterPro" id="IPR036942">
    <property type="entry name" value="Beta-barrel_TonB_sf"/>
</dbReference>
<evidence type="ECO:0000256" key="4">
    <source>
        <dbReference type="ARBA" id="ARBA00022692"/>
    </source>
</evidence>
<dbReference type="InterPro" id="IPR000531">
    <property type="entry name" value="Beta-barrel_TonB"/>
</dbReference>
<dbReference type="GO" id="GO:0009279">
    <property type="term" value="C:cell outer membrane"/>
    <property type="evidence" value="ECO:0007669"/>
    <property type="project" value="UniProtKB-SubCell"/>
</dbReference>
<dbReference type="Proteomes" id="UP000295620">
    <property type="component" value="Unassembled WGS sequence"/>
</dbReference>
<keyword evidence="7 10" id="KW-0472">Membrane</keyword>
<dbReference type="InterPro" id="IPR039426">
    <property type="entry name" value="TonB-dep_rcpt-like"/>
</dbReference>
<keyword evidence="5" id="KW-0732">Signal</keyword>
<evidence type="ECO:0000256" key="5">
    <source>
        <dbReference type="ARBA" id="ARBA00022729"/>
    </source>
</evidence>
<dbReference type="Gene3D" id="2.40.170.20">
    <property type="entry name" value="TonB-dependent receptor, beta-barrel domain"/>
    <property type="match status" value="1"/>
</dbReference>
<keyword evidence="6 11" id="KW-0798">TonB box</keyword>
<evidence type="ECO:0000256" key="3">
    <source>
        <dbReference type="ARBA" id="ARBA00022452"/>
    </source>
</evidence>
<dbReference type="GO" id="GO:0044718">
    <property type="term" value="P:siderophore transmembrane transport"/>
    <property type="evidence" value="ECO:0007669"/>
    <property type="project" value="TreeGrafter"/>
</dbReference>
<dbReference type="EMBL" id="SNYC01000005">
    <property type="protein sequence ID" value="TDQ08249.1"/>
    <property type="molecule type" value="Genomic_DNA"/>
</dbReference>
<organism evidence="14 15">
    <name type="scientific">Pedobacter metabolipauper</name>
    <dbReference type="NCBI Taxonomy" id="425513"/>
    <lineage>
        <taxon>Bacteria</taxon>
        <taxon>Pseudomonadati</taxon>
        <taxon>Bacteroidota</taxon>
        <taxon>Sphingobacteriia</taxon>
        <taxon>Sphingobacteriales</taxon>
        <taxon>Sphingobacteriaceae</taxon>
        <taxon>Pedobacter</taxon>
    </lineage>
</organism>
<proteinExistence type="inferred from homology"/>
<dbReference type="GO" id="GO:0015344">
    <property type="term" value="F:siderophore uptake transmembrane transporter activity"/>
    <property type="evidence" value="ECO:0007669"/>
    <property type="project" value="TreeGrafter"/>
</dbReference>
<evidence type="ECO:0000256" key="11">
    <source>
        <dbReference type="RuleBase" id="RU003357"/>
    </source>
</evidence>
<comment type="subcellular location">
    <subcellularLocation>
        <location evidence="1 10">Cell outer membrane</location>
        <topology evidence="1 10">Multi-pass membrane protein</topology>
    </subcellularLocation>
</comment>
<comment type="similarity">
    <text evidence="10 11">Belongs to the TonB-dependent receptor family.</text>
</comment>
<dbReference type="PANTHER" id="PTHR30069">
    <property type="entry name" value="TONB-DEPENDENT OUTER MEMBRANE RECEPTOR"/>
    <property type="match status" value="1"/>
</dbReference>
<dbReference type="PANTHER" id="PTHR30069:SF29">
    <property type="entry name" value="HEMOGLOBIN AND HEMOGLOBIN-HAPTOGLOBIN-BINDING PROTEIN 1-RELATED"/>
    <property type="match status" value="1"/>
</dbReference>
<accession>A0A4R6SUY1</accession>
<keyword evidence="4 10" id="KW-0812">Transmembrane</keyword>
<evidence type="ECO:0000256" key="10">
    <source>
        <dbReference type="PROSITE-ProRule" id="PRU01360"/>
    </source>
</evidence>
<protein>
    <submittedName>
        <fullName evidence="14">Outer membrane receptor for ferrienterochelin and colicins</fullName>
    </submittedName>
</protein>
<gene>
    <name evidence="14" type="ORF">ATK78_2757</name>
</gene>
<dbReference type="InterPro" id="IPR037066">
    <property type="entry name" value="Plug_dom_sf"/>
</dbReference>